<accession>A0A7V4U1H5</accession>
<dbReference type="AlphaFoldDB" id="A0A7V4U1H5"/>
<gene>
    <name evidence="1" type="ORF">ENK44_05825</name>
</gene>
<sequence>MKWEILHTIKLEDDGEGWLRGDPEIYFVTASPKVGELTKEWLDNVNDEDVTYTVNRYMFTWDWTNYGDFYRLKVGEDDTGGLGNVKISYTGVTVTIDLGADDEDLGSKIINKADDWGEFYYTGKVWFSIKYEE</sequence>
<dbReference type="Proteomes" id="UP000885779">
    <property type="component" value="Unassembled WGS sequence"/>
</dbReference>
<dbReference type="EMBL" id="DRQG01000054">
    <property type="protein sequence ID" value="HGY55194.1"/>
    <property type="molecule type" value="Genomic_DNA"/>
</dbReference>
<protein>
    <submittedName>
        <fullName evidence="1">Uncharacterized protein</fullName>
    </submittedName>
</protein>
<name>A0A7V4U1H5_CALAY</name>
<evidence type="ECO:0000313" key="1">
    <source>
        <dbReference type="EMBL" id="HGY55194.1"/>
    </source>
</evidence>
<reference evidence="1" key="1">
    <citation type="journal article" date="2020" name="mSystems">
        <title>Genome- and Community-Level Interaction Insights into Carbon Utilization and Element Cycling Functions of Hydrothermarchaeota in Hydrothermal Sediment.</title>
        <authorList>
            <person name="Zhou Z."/>
            <person name="Liu Y."/>
            <person name="Xu W."/>
            <person name="Pan J."/>
            <person name="Luo Z.H."/>
            <person name="Li M."/>
        </authorList>
    </citation>
    <scope>NUCLEOTIDE SEQUENCE [LARGE SCALE GENOMIC DNA]</scope>
    <source>
        <strain evidence="1">HyVt-577</strain>
    </source>
</reference>
<comment type="caution">
    <text evidence="1">The sequence shown here is derived from an EMBL/GenBank/DDBJ whole genome shotgun (WGS) entry which is preliminary data.</text>
</comment>
<proteinExistence type="predicted"/>
<organism evidence="1">
    <name type="scientific">Caldithrix abyssi</name>
    <dbReference type="NCBI Taxonomy" id="187145"/>
    <lineage>
        <taxon>Bacteria</taxon>
        <taxon>Pseudomonadati</taxon>
        <taxon>Calditrichota</taxon>
        <taxon>Calditrichia</taxon>
        <taxon>Calditrichales</taxon>
        <taxon>Calditrichaceae</taxon>
        <taxon>Caldithrix</taxon>
    </lineage>
</organism>